<evidence type="ECO:0000313" key="1">
    <source>
        <dbReference type="EMBL" id="GBP18533.1"/>
    </source>
</evidence>
<accession>A0A4C1TWV0</accession>
<dbReference type="Proteomes" id="UP000299102">
    <property type="component" value="Unassembled WGS sequence"/>
</dbReference>
<comment type="caution">
    <text evidence="1">The sequence shown here is derived from an EMBL/GenBank/DDBJ whole genome shotgun (WGS) entry which is preliminary data.</text>
</comment>
<proteinExistence type="predicted"/>
<sequence>MTSFITPTLTVKSAGSMKLPNSWTRARTAVKGRLDPLTTWQLKCNRMPPQLCYVLRDVQHDVHVQAMSVTSNRRRTFVAWQIGERRVRQRPAAFRYRVLCALR</sequence>
<reference evidence="1 2" key="1">
    <citation type="journal article" date="2019" name="Commun. Biol.">
        <title>The bagworm genome reveals a unique fibroin gene that provides high tensile strength.</title>
        <authorList>
            <person name="Kono N."/>
            <person name="Nakamura H."/>
            <person name="Ohtoshi R."/>
            <person name="Tomita M."/>
            <person name="Numata K."/>
            <person name="Arakawa K."/>
        </authorList>
    </citation>
    <scope>NUCLEOTIDE SEQUENCE [LARGE SCALE GENOMIC DNA]</scope>
</reference>
<evidence type="ECO:0000313" key="2">
    <source>
        <dbReference type="Proteomes" id="UP000299102"/>
    </source>
</evidence>
<dbReference type="AlphaFoldDB" id="A0A4C1TWV0"/>
<keyword evidence="2" id="KW-1185">Reference proteome</keyword>
<organism evidence="1 2">
    <name type="scientific">Eumeta variegata</name>
    <name type="common">Bagworm moth</name>
    <name type="synonym">Eumeta japonica</name>
    <dbReference type="NCBI Taxonomy" id="151549"/>
    <lineage>
        <taxon>Eukaryota</taxon>
        <taxon>Metazoa</taxon>
        <taxon>Ecdysozoa</taxon>
        <taxon>Arthropoda</taxon>
        <taxon>Hexapoda</taxon>
        <taxon>Insecta</taxon>
        <taxon>Pterygota</taxon>
        <taxon>Neoptera</taxon>
        <taxon>Endopterygota</taxon>
        <taxon>Lepidoptera</taxon>
        <taxon>Glossata</taxon>
        <taxon>Ditrysia</taxon>
        <taxon>Tineoidea</taxon>
        <taxon>Psychidae</taxon>
        <taxon>Oiketicinae</taxon>
        <taxon>Eumeta</taxon>
    </lineage>
</organism>
<protein>
    <submittedName>
        <fullName evidence="1">Uncharacterized protein</fullName>
    </submittedName>
</protein>
<dbReference type="EMBL" id="BGZK01000098">
    <property type="protein sequence ID" value="GBP18533.1"/>
    <property type="molecule type" value="Genomic_DNA"/>
</dbReference>
<name>A0A4C1TWV0_EUMVA</name>
<gene>
    <name evidence="1" type="ORF">EVAR_12994_1</name>
</gene>